<dbReference type="Pfam" id="PF17921">
    <property type="entry name" value="Integrase_H2C2"/>
    <property type="match status" value="1"/>
</dbReference>
<dbReference type="InterPro" id="IPR036397">
    <property type="entry name" value="RNaseH_sf"/>
</dbReference>
<dbReference type="InterPro" id="IPR040676">
    <property type="entry name" value="DUF5641"/>
</dbReference>
<dbReference type="PANTHER" id="PTHR47331">
    <property type="entry name" value="PHD-TYPE DOMAIN-CONTAINING PROTEIN"/>
    <property type="match status" value="1"/>
</dbReference>
<organism evidence="3 4">
    <name type="scientific">Necator americanus</name>
    <name type="common">Human hookworm</name>
    <dbReference type="NCBI Taxonomy" id="51031"/>
    <lineage>
        <taxon>Eukaryota</taxon>
        <taxon>Metazoa</taxon>
        <taxon>Ecdysozoa</taxon>
        <taxon>Nematoda</taxon>
        <taxon>Chromadorea</taxon>
        <taxon>Rhabditida</taxon>
        <taxon>Rhabditina</taxon>
        <taxon>Rhabditomorpha</taxon>
        <taxon>Strongyloidea</taxon>
        <taxon>Ancylostomatidae</taxon>
        <taxon>Bunostominae</taxon>
        <taxon>Necator</taxon>
    </lineage>
</organism>
<dbReference type="Proteomes" id="UP001303046">
    <property type="component" value="Unassembled WGS sequence"/>
</dbReference>
<dbReference type="EMBL" id="JAVFWL010000006">
    <property type="protein sequence ID" value="KAK6761928.1"/>
    <property type="molecule type" value="Genomic_DNA"/>
</dbReference>
<feature type="domain" description="DUF5641" evidence="2">
    <location>
        <begin position="468"/>
        <end position="558"/>
    </location>
</feature>
<comment type="caution">
    <text evidence="3">The sequence shown here is derived from an EMBL/GenBank/DDBJ whole genome shotgun (WGS) entry which is preliminary data.</text>
</comment>
<name>A0ABR1EHI2_NECAM</name>
<evidence type="ECO:0000259" key="1">
    <source>
        <dbReference type="Pfam" id="PF17921"/>
    </source>
</evidence>
<proteinExistence type="predicted"/>
<sequence>MCQFLFVTELGLYASSPLIRYVPTNLNFADVGSRGTTVSELRKASLWWSSPPFLAQDISVWPRETSTATTGIEANPERTKSTSIISIAAAQVPKEEEEENFTPIVDASRFSTWIALLNTLVFVLRFLTMKSRKAVPHFGSTPAVWLTKAEVILLRLAQRQYPPSEEQKRQLHLFQCKKTSLWRSQGRIDNSDLPQDAITPIFFSNKSCFTSLLILHTHSCNNHCGVNHTLTELRQRLWIPKGRTTVKKVLNNDCFHCKRFKAKPFALPPFATHPAKRTTSPQFPFQNVGMDFFGPMLCLSNDNETEKYWILLLTCLNTRTIFVDVIQDMTSHTVLHVLRRFIATIGCPSWILCDNAQSFKTIAECYSSLSTLESEMDINVLDYCSKQRIQHSIRNGLLDIEHIKTLAKEAKAIVNTRPLTYVTDDLDYYLLRPIDFLRPYAKLAGPYPQETDDEWTPVPTTTKTLLTQWKATSQMLSHFWKRWTTEYLTSLREHYKTEHKTPRSYEDGCPQLGDYVLIHDLVLNRGQWKMEEIVGSQDDFRRSMDIQLPSKKTITRPNNLVYKLEISQDTTPAQREKR</sequence>
<keyword evidence="4" id="KW-1185">Reference proteome</keyword>
<evidence type="ECO:0008006" key="5">
    <source>
        <dbReference type="Google" id="ProtNLM"/>
    </source>
</evidence>
<dbReference type="SUPFAM" id="SSF53098">
    <property type="entry name" value="Ribonuclease H-like"/>
    <property type="match status" value="1"/>
</dbReference>
<dbReference type="Pfam" id="PF18701">
    <property type="entry name" value="DUF5641"/>
    <property type="match status" value="1"/>
</dbReference>
<protein>
    <recommendedName>
        <fullName evidence="5">Integrase catalytic domain-containing protein</fullName>
    </recommendedName>
</protein>
<accession>A0ABR1EHI2</accession>
<feature type="domain" description="Integrase zinc-binding" evidence="1">
    <location>
        <begin position="214"/>
        <end position="262"/>
    </location>
</feature>
<dbReference type="InterPro" id="IPR012337">
    <property type="entry name" value="RNaseH-like_sf"/>
</dbReference>
<gene>
    <name evidence="3" type="primary">Necator_chrX.g23026</name>
    <name evidence="3" type="ORF">RB195_022863</name>
</gene>
<dbReference type="InterPro" id="IPR041588">
    <property type="entry name" value="Integrase_H2C2"/>
</dbReference>
<evidence type="ECO:0000259" key="2">
    <source>
        <dbReference type="Pfam" id="PF18701"/>
    </source>
</evidence>
<evidence type="ECO:0000313" key="3">
    <source>
        <dbReference type="EMBL" id="KAK6761928.1"/>
    </source>
</evidence>
<reference evidence="3 4" key="1">
    <citation type="submission" date="2023-08" db="EMBL/GenBank/DDBJ databases">
        <title>A Necator americanus chromosomal reference genome.</title>
        <authorList>
            <person name="Ilik V."/>
            <person name="Petrzelkova K.J."/>
            <person name="Pardy F."/>
            <person name="Fuh T."/>
            <person name="Niatou-Singa F.S."/>
            <person name="Gouil Q."/>
            <person name="Baker L."/>
            <person name="Ritchie M.E."/>
            <person name="Jex A.R."/>
            <person name="Gazzola D."/>
            <person name="Li H."/>
            <person name="Toshio Fujiwara R."/>
            <person name="Zhan B."/>
            <person name="Aroian R.V."/>
            <person name="Pafco B."/>
            <person name="Schwarz E.M."/>
        </authorList>
    </citation>
    <scope>NUCLEOTIDE SEQUENCE [LARGE SCALE GENOMIC DNA]</scope>
    <source>
        <strain evidence="3 4">Aroian</strain>
        <tissue evidence="3">Whole animal</tissue>
    </source>
</reference>
<dbReference type="Gene3D" id="3.30.420.10">
    <property type="entry name" value="Ribonuclease H-like superfamily/Ribonuclease H"/>
    <property type="match status" value="1"/>
</dbReference>
<evidence type="ECO:0000313" key="4">
    <source>
        <dbReference type="Proteomes" id="UP001303046"/>
    </source>
</evidence>